<name>A0A060SDD1_PYCCI</name>
<protein>
    <submittedName>
        <fullName evidence="2">Uncharacterized protein</fullName>
    </submittedName>
</protein>
<evidence type="ECO:0000256" key="1">
    <source>
        <dbReference type="SAM" id="MobiDB-lite"/>
    </source>
</evidence>
<reference evidence="2" key="1">
    <citation type="submission" date="2014-01" db="EMBL/GenBank/DDBJ databases">
        <title>The genome of the white-rot fungus Pycnoporus cinnabarinus: a basidiomycete model with a versatile arsenal for lignocellulosic biomass breakdown.</title>
        <authorList>
            <person name="Levasseur A."/>
            <person name="Lomascolo A."/>
            <person name="Ruiz-Duenas F.J."/>
            <person name="Uzan E."/>
            <person name="Piumi F."/>
            <person name="Kues U."/>
            <person name="Ram A.F.J."/>
            <person name="Murat C."/>
            <person name="Haon M."/>
            <person name="Benoit I."/>
            <person name="Arfi Y."/>
            <person name="Chevret D."/>
            <person name="Drula E."/>
            <person name="Kwon M.J."/>
            <person name="Gouret P."/>
            <person name="Lesage-Meessen L."/>
            <person name="Lombard V."/>
            <person name="Mariette J."/>
            <person name="Noirot C."/>
            <person name="Park J."/>
            <person name="Patyshakuliyeva A."/>
            <person name="Wieneger R.A.B."/>
            <person name="Wosten H.A.B."/>
            <person name="Martin F."/>
            <person name="Coutinho P.M."/>
            <person name="de Vries R."/>
            <person name="Martinez A.T."/>
            <person name="Klopp C."/>
            <person name="Pontarotti P."/>
            <person name="Henrissat B."/>
            <person name="Record E."/>
        </authorList>
    </citation>
    <scope>NUCLEOTIDE SEQUENCE [LARGE SCALE GENOMIC DNA]</scope>
    <source>
        <strain evidence="2">BRFM137</strain>
    </source>
</reference>
<comment type="caution">
    <text evidence="2">The sequence shown here is derived from an EMBL/GenBank/DDBJ whole genome shotgun (WGS) entry which is preliminary data.</text>
</comment>
<dbReference type="AlphaFoldDB" id="A0A060SDD1"/>
<keyword evidence="3" id="KW-1185">Reference proteome</keyword>
<dbReference type="Proteomes" id="UP000029665">
    <property type="component" value="Unassembled WGS sequence"/>
</dbReference>
<dbReference type="EMBL" id="CCBP010000112">
    <property type="protein sequence ID" value="CDO72350.1"/>
    <property type="molecule type" value="Genomic_DNA"/>
</dbReference>
<gene>
    <name evidence="2" type="ORF">BN946_scf184977.g47</name>
</gene>
<evidence type="ECO:0000313" key="3">
    <source>
        <dbReference type="Proteomes" id="UP000029665"/>
    </source>
</evidence>
<accession>A0A060SDD1</accession>
<dbReference type="OrthoDB" id="3357813at2759"/>
<feature type="compositionally biased region" description="Basic and acidic residues" evidence="1">
    <location>
        <begin position="115"/>
        <end position="125"/>
    </location>
</feature>
<feature type="region of interest" description="Disordered" evidence="1">
    <location>
        <begin position="108"/>
        <end position="166"/>
    </location>
</feature>
<organism evidence="2 3">
    <name type="scientific">Pycnoporus cinnabarinus</name>
    <name type="common">Cinnabar-red polypore</name>
    <name type="synonym">Trametes cinnabarina</name>
    <dbReference type="NCBI Taxonomy" id="5643"/>
    <lineage>
        <taxon>Eukaryota</taxon>
        <taxon>Fungi</taxon>
        <taxon>Dikarya</taxon>
        <taxon>Basidiomycota</taxon>
        <taxon>Agaricomycotina</taxon>
        <taxon>Agaricomycetes</taxon>
        <taxon>Polyporales</taxon>
        <taxon>Polyporaceae</taxon>
        <taxon>Trametes</taxon>
    </lineage>
</organism>
<dbReference type="HOGENOM" id="CLU_1042596_0_0_1"/>
<dbReference type="STRING" id="5643.A0A060SDD1"/>
<evidence type="ECO:0000313" key="2">
    <source>
        <dbReference type="EMBL" id="CDO72350.1"/>
    </source>
</evidence>
<sequence length="267" mass="29253">MALSGASCRLHPSRPLRVRLVLHPSAQPLSDSPHQPTSEELYSYGPETDCATITQSTLLHAVSFRLFVHATFMNMSSHTERVCTLSIPLRIIPPSAPLPEVESSIDEAYHKKHDKPPTRTVRQDDTEVPQYEAGPSVVAGAPPPFEEREAPPPFWSAEDEAESSTSTRLPTFLESEHEIYVPPSDDPSLAPPPPLPPLPDVVLDGEGTLFGFLPEEHFPPIGIALTSHTQNKPNVRPDMAHIFETNIGSTVMPNTSPQQRHAAHTIA</sequence>
<proteinExistence type="predicted"/>